<accession>A0AAU9S388</accession>
<gene>
    <name evidence="4" type="ORF">TAV2_LOCUS10844</name>
</gene>
<name>A0AAU9S388_THLAR</name>
<evidence type="ECO:0000313" key="5">
    <source>
        <dbReference type="Proteomes" id="UP000836841"/>
    </source>
</evidence>
<dbReference type="InterPro" id="IPR001878">
    <property type="entry name" value="Znf_CCHC"/>
</dbReference>
<evidence type="ECO:0000256" key="2">
    <source>
        <dbReference type="SAM" id="MobiDB-lite"/>
    </source>
</evidence>
<protein>
    <recommendedName>
        <fullName evidence="3">CCHC-type domain-containing protein</fullName>
    </recommendedName>
</protein>
<dbReference type="EMBL" id="OU466859">
    <property type="protein sequence ID" value="CAH2053835.1"/>
    <property type="molecule type" value="Genomic_DNA"/>
</dbReference>
<organism evidence="4 5">
    <name type="scientific">Thlaspi arvense</name>
    <name type="common">Field penny-cress</name>
    <dbReference type="NCBI Taxonomy" id="13288"/>
    <lineage>
        <taxon>Eukaryota</taxon>
        <taxon>Viridiplantae</taxon>
        <taxon>Streptophyta</taxon>
        <taxon>Embryophyta</taxon>
        <taxon>Tracheophyta</taxon>
        <taxon>Spermatophyta</taxon>
        <taxon>Magnoliopsida</taxon>
        <taxon>eudicotyledons</taxon>
        <taxon>Gunneridae</taxon>
        <taxon>Pentapetalae</taxon>
        <taxon>rosids</taxon>
        <taxon>malvids</taxon>
        <taxon>Brassicales</taxon>
        <taxon>Brassicaceae</taxon>
        <taxon>Thlaspideae</taxon>
        <taxon>Thlaspi</taxon>
    </lineage>
</organism>
<dbReference type="PANTHER" id="PTHR31973">
    <property type="entry name" value="POLYPROTEIN, PUTATIVE-RELATED"/>
    <property type="match status" value="1"/>
</dbReference>
<dbReference type="AlphaFoldDB" id="A0AAU9S388"/>
<feature type="region of interest" description="Disordered" evidence="2">
    <location>
        <begin position="234"/>
        <end position="253"/>
    </location>
</feature>
<keyword evidence="5" id="KW-1185">Reference proteome</keyword>
<evidence type="ECO:0000256" key="1">
    <source>
        <dbReference type="PROSITE-ProRule" id="PRU00047"/>
    </source>
</evidence>
<evidence type="ECO:0000313" key="4">
    <source>
        <dbReference type="EMBL" id="CAH2053835.1"/>
    </source>
</evidence>
<reference evidence="4 5" key="1">
    <citation type="submission" date="2022-03" db="EMBL/GenBank/DDBJ databases">
        <authorList>
            <person name="Nunn A."/>
            <person name="Chopra R."/>
            <person name="Nunn A."/>
            <person name="Contreras Garrido A."/>
        </authorList>
    </citation>
    <scope>NUCLEOTIDE SEQUENCE [LARGE SCALE GENOMIC DNA]</scope>
</reference>
<sequence>MSDSQVETQITFGCFYGGKFDSVDGRELYTGGEFVDEEIDEYLTPVCSDDEEDDNVAGGYFRYKKGSGELKLRQSFDSLEDFKQAMVDYVLKEGWNVKYVRWEKDKSELKCASEAEEGEENCMWKIYCSYEEPLQKWLVKVYNKKHTCMKTWRSKILSQEVIAKLFVDDLRDDPTIMPKAIQYEIQKRWSLIATVDQCRKTKKRALDMIQEENDLQFSRLRDYRLELIEIKGKNESPSKKKAKQRDPSPTKISREKRIVHCRRCGESGHNTRRCQNVVIALHRPPKKKKVLEAQSDIGEGSSQPMQSQDNVWLREAFEAFDGSIHGLMVSVKVVGVMKHNLHIYGT</sequence>
<keyword evidence="1" id="KW-0479">Metal-binding</keyword>
<dbReference type="GO" id="GO:0008270">
    <property type="term" value="F:zinc ion binding"/>
    <property type="evidence" value="ECO:0007669"/>
    <property type="project" value="UniProtKB-KW"/>
</dbReference>
<feature type="domain" description="CCHC-type" evidence="3">
    <location>
        <begin position="261"/>
        <end position="276"/>
    </location>
</feature>
<proteinExistence type="predicted"/>
<dbReference type="PROSITE" id="PS50158">
    <property type="entry name" value="ZF_CCHC"/>
    <property type="match status" value="1"/>
</dbReference>
<keyword evidence="1" id="KW-0862">Zinc</keyword>
<keyword evidence="1" id="KW-0863">Zinc-finger</keyword>
<dbReference type="GO" id="GO:0003676">
    <property type="term" value="F:nucleic acid binding"/>
    <property type="evidence" value="ECO:0007669"/>
    <property type="project" value="InterPro"/>
</dbReference>
<dbReference type="PANTHER" id="PTHR31973:SF187">
    <property type="entry name" value="MUTATOR TRANSPOSASE MUDRA PROTEIN"/>
    <property type="match status" value="1"/>
</dbReference>
<evidence type="ECO:0000259" key="3">
    <source>
        <dbReference type="PROSITE" id="PS50158"/>
    </source>
</evidence>
<dbReference type="Proteomes" id="UP000836841">
    <property type="component" value="Chromosome 3"/>
</dbReference>